<dbReference type="Proteomes" id="UP000191110">
    <property type="component" value="Unassembled WGS sequence"/>
</dbReference>
<evidence type="ECO:0008006" key="3">
    <source>
        <dbReference type="Google" id="ProtNLM"/>
    </source>
</evidence>
<dbReference type="EMBL" id="MPRL01000039">
    <property type="protein sequence ID" value="OOZ39892.1"/>
    <property type="molecule type" value="Genomic_DNA"/>
</dbReference>
<evidence type="ECO:0000313" key="2">
    <source>
        <dbReference type="Proteomes" id="UP000191110"/>
    </source>
</evidence>
<dbReference type="RefSeq" id="WP_078483907.1">
    <property type="nucleotide sequence ID" value="NZ_MPRL01000039.1"/>
</dbReference>
<protein>
    <recommendedName>
        <fullName evidence="3">SnoaL-like domain-containing protein</fullName>
    </recommendedName>
</protein>
<reference evidence="1 2" key="1">
    <citation type="submission" date="2016-11" db="EMBL/GenBank/DDBJ databases">
        <title>Mixed transmission modes and dynamic genome evolution in an obligate animal-bacterial symbiosis.</title>
        <authorList>
            <person name="Russell S.L."/>
            <person name="Corbett-Detig R.B."/>
            <person name="Cavanaugh C.M."/>
        </authorList>
    </citation>
    <scope>NUCLEOTIDE SEQUENCE [LARGE SCALE GENOMIC DNA]</scope>
    <source>
        <strain evidence="1">Sveles-Q1</strain>
    </source>
</reference>
<accession>A0A1T2L499</accession>
<evidence type="ECO:0000313" key="1">
    <source>
        <dbReference type="EMBL" id="OOZ39892.1"/>
    </source>
</evidence>
<dbReference type="AlphaFoldDB" id="A0A1T2L499"/>
<gene>
    <name evidence="1" type="ORF">BOW53_09825</name>
</gene>
<organism evidence="1 2">
    <name type="scientific">Solemya pervernicosa gill symbiont</name>
    <dbReference type="NCBI Taxonomy" id="642797"/>
    <lineage>
        <taxon>Bacteria</taxon>
        <taxon>Pseudomonadati</taxon>
        <taxon>Pseudomonadota</taxon>
        <taxon>Gammaproteobacteria</taxon>
        <taxon>sulfur-oxidizing symbionts</taxon>
    </lineage>
</organism>
<name>A0A1T2L499_9GAMM</name>
<sequence length="164" mass="18567">MTISQFSRTIVALLFALTLTGCGSDPDSAETQIRAMIDRTEEAAEARELGTFRTILADEFNNRSGIDRKQAINLLRLQFFRNKRIHLLTRIKSLKIGENDDVAEMVLMVAMAGQPIGNLDALVNLRADLHRFDLLLMKIDDDWQIVEATWRRASSLEEMRSSGD</sequence>
<proteinExistence type="predicted"/>
<comment type="caution">
    <text evidence="1">The sequence shown here is derived from an EMBL/GenBank/DDBJ whole genome shotgun (WGS) entry which is preliminary data.</text>
</comment>
<keyword evidence="2" id="KW-1185">Reference proteome</keyword>
<dbReference type="Gene3D" id="3.10.450.50">
    <property type="match status" value="1"/>
</dbReference>